<dbReference type="AlphaFoldDB" id="A0A518CUW4"/>
<keyword evidence="3" id="KW-0805">Transcription regulation</keyword>
<organism evidence="8 9">
    <name type="scientific">Rohdeia mirabilis</name>
    <dbReference type="NCBI Taxonomy" id="2528008"/>
    <lineage>
        <taxon>Bacteria</taxon>
        <taxon>Pseudomonadati</taxon>
        <taxon>Planctomycetota</taxon>
        <taxon>Planctomycetia</taxon>
        <taxon>Planctomycetia incertae sedis</taxon>
        <taxon>Rohdeia</taxon>
    </lineage>
</organism>
<feature type="modified residue" description="4-aspartylphosphate" evidence="6">
    <location>
        <position position="52"/>
    </location>
</feature>
<evidence type="ECO:0000256" key="6">
    <source>
        <dbReference type="PROSITE-ProRule" id="PRU00169"/>
    </source>
</evidence>
<name>A0A518CUW4_9BACT</name>
<protein>
    <submittedName>
        <fullName evidence="8">Sporulation initiation phosphotransferase F</fullName>
        <ecNumber evidence="8">2.7.-.-</ecNumber>
    </submittedName>
</protein>
<dbReference type="CDD" id="cd00156">
    <property type="entry name" value="REC"/>
    <property type="match status" value="1"/>
</dbReference>
<dbReference type="EMBL" id="CP036290">
    <property type="protein sequence ID" value="QDU83013.1"/>
    <property type="molecule type" value="Genomic_DNA"/>
</dbReference>
<dbReference type="SMART" id="SM00448">
    <property type="entry name" value="REC"/>
    <property type="match status" value="1"/>
</dbReference>
<feature type="domain" description="Response regulatory" evidence="7">
    <location>
        <begin position="2"/>
        <end position="118"/>
    </location>
</feature>
<dbReference type="PANTHER" id="PTHR48111:SF1">
    <property type="entry name" value="TWO-COMPONENT RESPONSE REGULATOR ORR33"/>
    <property type="match status" value="1"/>
</dbReference>
<dbReference type="SUPFAM" id="SSF52172">
    <property type="entry name" value="CheY-like"/>
    <property type="match status" value="1"/>
</dbReference>
<dbReference type="PROSITE" id="PS50110">
    <property type="entry name" value="RESPONSE_REGULATORY"/>
    <property type="match status" value="1"/>
</dbReference>
<evidence type="ECO:0000256" key="1">
    <source>
        <dbReference type="ARBA" id="ARBA00022553"/>
    </source>
</evidence>
<gene>
    <name evidence="8" type="primary">spo0F</name>
    <name evidence="8" type="ORF">Pla163_01090</name>
</gene>
<evidence type="ECO:0000256" key="2">
    <source>
        <dbReference type="ARBA" id="ARBA00023012"/>
    </source>
</evidence>
<dbReference type="RefSeq" id="WP_419186158.1">
    <property type="nucleotide sequence ID" value="NZ_CP036290.1"/>
</dbReference>
<evidence type="ECO:0000259" key="7">
    <source>
        <dbReference type="PROSITE" id="PS50110"/>
    </source>
</evidence>
<keyword evidence="4" id="KW-0238">DNA-binding</keyword>
<dbReference type="GO" id="GO:0000976">
    <property type="term" value="F:transcription cis-regulatory region binding"/>
    <property type="evidence" value="ECO:0007669"/>
    <property type="project" value="TreeGrafter"/>
</dbReference>
<dbReference type="Pfam" id="PF00072">
    <property type="entry name" value="Response_reg"/>
    <property type="match status" value="1"/>
</dbReference>
<sequence>MRALVIDDSRAIRMILARILSDAGLVVLEAGTAEEALALVERQGPFDLAIVDWDLPALDGFELSTRLRESEFGPRCIVMTLPRDRDDLVAAANDAGADEHLTKPCMRAGVETLLDRFGLTRRSA</sequence>
<dbReference type="InterPro" id="IPR001789">
    <property type="entry name" value="Sig_transdc_resp-reg_receiver"/>
</dbReference>
<dbReference type="InterPro" id="IPR011006">
    <property type="entry name" value="CheY-like_superfamily"/>
</dbReference>
<dbReference type="GO" id="GO:0000156">
    <property type="term" value="F:phosphorelay response regulator activity"/>
    <property type="evidence" value="ECO:0007669"/>
    <property type="project" value="TreeGrafter"/>
</dbReference>
<keyword evidence="5" id="KW-0804">Transcription</keyword>
<dbReference type="GO" id="GO:0006355">
    <property type="term" value="P:regulation of DNA-templated transcription"/>
    <property type="evidence" value="ECO:0007669"/>
    <property type="project" value="TreeGrafter"/>
</dbReference>
<keyword evidence="1 6" id="KW-0597">Phosphoprotein</keyword>
<dbReference type="PANTHER" id="PTHR48111">
    <property type="entry name" value="REGULATOR OF RPOS"/>
    <property type="match status" value="1"/>
</dbReference>
<evidence type="ECO:0000256" key="5">
    <source>
        <dbReference type="ARBA" id="ARBA00023163"/>
    </source>
</evidence>
<keyword evidence="2" id="KW-0902">Two-component regulatory system</keyword>
<reference evidence="8 9" key="1">
    <citation type="submission" date="2019-02" db="EMBL/GenBank/DDBJ databases">
        <title>Deep-cultivation of Planctomycetes and their phenomic and genomic characterization uncovers novel biology.</title>
        <authorList>
            <person name="Wiegand S."/>
            <person name="Jogler M."/>
            <person name="Boedeker C."/>
            <person name="Pinto D."/>
            <person name="Vollmers J."/>
            <person name="Rivas-Marin E."/>
            <person name="Kohn T."/>
            <person name="Peeters S.H."/>
            <person name="Heuer A."/>
            <person name="Rast P."/>
            <person name="Oberbeckmann S."/>
            <person name="Bunk B."/>
            <person name="Jeske O."/>
            <person name="Meyerdierks A."/>
            <person name="Storesund J.E."/>
            <person name="Kallscheuer N."/>
            <person name="Luecker S."/>
            <person name="Lage O.M."/>
            <person name="Pohl T."/>
            <person name="Merkel B.J."/>
            <person name="Hornburger P."/>
            <person name="Mueller R.-W."/>
            <person name="Bruemmer F."/>
            <person name="Labrenz M."/>
            <person name="Spormann A.M."/>
            <person name="Op den Camp H."/>
            <person name="Overmann J."/>
            <person name="Amann R."/>
            <person name="Jetten M.S.M."/>
            <person name="Mascher T."/>
            <person name="Medema M.H."/>
            <person name="Devos D.P."/>
            <person name="Kaster A.-K."/>
            <person name="Ovreas L."/>
            <person name="Rohde M."/>
            <person name="Galperin M.Y."/>
            <person name="Jogler C."/>
        </authorList>
    </citation>
    <scope>NUCLEOTIDE SEQUENCE [LARGE SCALE GENOMIC DNA]</scope>
    <source>
        <strain evidence="8 9">Pla163</strain>
    </source>
</reference>
<proteinExistence type="predicted"/>
<evidence type="ECO:0000256" key="4">
    <source>
        <dbReference type="ARBA" id="ARBA00023125"/>
    </source>
</evidence>
<dbReference type="GO" id="GO:0005829">
    <property type="term" value="C:cytosol"/>
    <property type="evidence" value="ECO:0007669"/>
    <property type="project" value="TreeGrafter"/>
</dbReference>
<evidence type="ECO:0000313" key="9">
    <source>
        <dbReference type="Proteomes" id="UP000319342"/>
    </source>
</evidence>
<keyword evidence="9" id="KW-1185">Reference proteome</keyword>
<keyword evidence="8" id="KW-0808">Transferase</keyword>
<evidence type="ECO:0000313" key="8">
    <source>
        <dbReference type="EMBL" id="QDU83013.1"/>
    </source>
</evidence>
<dbReference type="GO" id="GO:0032993">
    <property type="term" value="C:protein-DNA complex"/>
    <property type="evidence" value="ECO:0007669"/>
    <property type="project" value="TreeGrafter"/>
</dbReference>
<evidence type="ECO:0000256" key="3">
    <source>
        <dbReference type="ARBA" id="ARBA00023015"/>
    </source>
</evidence>
<accession>A0A518CUW4</accession>
<dbReference type="InterPro" id="IPR039420">
    <property type="entry name" value="WalR-like"/>
</dbReference>
<dbReference type="GO" id="GO:0016740">
    <property type="term" value="F:transferase activity"/>
    <property type="evidence" value="ECO:0007669"/>
    <property type="project" value="UniProtKB-KW"/>
</dbReference>
<dbReference type="Gene3D" id="3.40.50.2300">
    <property type="match status" value="1"/>
</dbReference>
<dbReference type="EC" id="2.7.-.-" evidence="8"/>
<dbReference type="Proteomes" id="UP000319342">
    <property type="component" value="Chromosome"/>
</dbReference>